<dbReference type="InterPro" id="IPR045249">
    <property type="entry name" value="HARBI1-like"/>
</dbReference>
<evidence type="ECO:0000256" key="3">
    <source>
        <dbReference type="ARBA" id="ARBA00006958"/>
    </source>
</evidence>
<dbReference type="GO" id="GO:0005634">
    <property type="term" value="C:nucleus"/>
    <property type="evidence" value="ECO:0007669"/>
    <property type="project" value="UniProtKB-SubCell"/>
</dbReference>
<keyword evidence="6" id="KW-0378">Hydrolase</keyword>
<keyword evidence="4" id="KW-0540">Nuclease</keyword>
<dbReference type="AlphaFoldDB" id="A0A6A3H1N6"/>
<evidence type="ECO:0000256" key="4">
    <source>
        <dbReference type="ARBA" id="ARBA00022722"/>
    </source>
</evidence>
<evidence type="ECO:0000256" key="5">
    <source>
        <dbReference type="ARBA" id="ARBA00022723"/>
    </source>
</evidence>
<comment type="caution">
    <text evidence="9">The sequence shown here is derived from an EMBL/GenBank/DDBJ whole genome shotgun (WGS) entry which is preliminary data.</text>
</comment>
<accession>A0A6A3H1N6</accession>
<evidence type="ECO:0000313" key="10">
    <source>
        <dbReference type="Proteomes" id="UP000435112"/>
    </source>
</evidence>
<dbReference type="GO" id="GO:0004518">
    <property type="term" value="F:nuclease activity"/>
    <property type="evidence" value="ECO:0007669"/>
    <property type="project" value="UniProtKB-KW"/>
</dbReference>
<dbReference type="OrthoDB" id="134932at2759"/>
<dbReference type="Pfam" id="PF13359">
    <property type="entry name" value="DDE_Tnp_4"/>
    <property type="match status" value="1"/>
</dbReference>
<comment type="subcellular location">
    <subcellularLocation>
        <location evidence="2">Nucleus</location>
    </subcellularLocation>
</comment>
<proteinExistence type="inferred from homology"/>
<protein>
    <recommendedName>
        <fullName evidence="8">DDE Tnp4 domain-containing protein</fullName>
    </recommendedName>
</protein>
<evidence type="ECO:0000256" key="1">
    <source>
        <dbReference type="ARBA" id="ARBA00001968"/>
    </source>
</evidence>
<dbReference type="Proteomes" id="UP000435112">
    <property type="component" value="Unassembled WGS sequence"/>
</dbReference>
<sequence length="374" mass="42519">MVVNEVAGGAEGDEEAMLHKAISNNRYLTRGSVEKTGKWDKRRVERADSLRAKRDQRMHQETFVILLGRLRDHPVFHRTPGKQEQAPAQLQLEVFLYSLQPLTIHQVAQHFGIAEGSVCKYSSRAIEAILSLEDDFLSWPSASRKTNVQKYFEGMSGFPSCLGCVDGTTFKLLYAPSTNPECYFSRKSDYCIGAQIFCDHRRRITFYQVGVPGSLHDTRSMRLTRVATKPTAFFKPGEYVLGDSAYGCKFPFIVTPYKMPSSSIPRNRTFNWLLAKQRIIEEHTIGMIKARFPVLSCLRDKIKDDDDLQIVCKKIVCCFILHNLWIALSDDSFAIDKPAVIAEEEDDDHECSEDSSEDLRVCVQELVLQRNGFA</sequence>
<organism evidence="9 10">
    <name type="scientific">Phytophthora rubi</name>
    <dbReference type="NCBI Taxonomy" id="129364"/>
    <lineage>
        <taxon>Eukaryota</taxon>
        <taxon>Sar</taxon>
        <taxon>Stramenopiles</taxon>
        <taxon>Oomycota</taxon>
        <taxon>Peronosporomycetes</taxon>
        <taxon>Peronosporales</taxon>
        <taxon>Peronosporaceae</taxon>
        <taxon>Phytophthora</taxon>
    </lineage>
</organism>
<gene>
    <name evidence="9" type="ORF">PR002_g29423</name>
</gene>
<evidence type="ECO:0000256" key="6">
    <source>
        <dbReference type="ARBA" id="ARBA00022801"/>
    </source>
</evidence>
<evidence type="ECO:0000259" key="8">
    <source>
        <dbReference type="Pfam" id="PF13359"/>
    </source>
</evidence>
<comment type="similarity">
    <text evidence="3">Belongs to the HARBI1 family.</text>
</comment>
<reference evidence="9 10" key="1">
    <citation type="submission" date="2018-09" db="EMBL/GenBank/DDBJ databases">
        <title>Genomic investigation of the strawberry pathogen Phytophthora fragariae indicates pathogenicity is determined by transcriptional variation in three key races.</title>
        <authorList>
            <person name="Adams T.M."/>
            <person name="Armitage A.D."/>
            <person name="Sobczyk M.K."/>
            <person name="Bates H.J."/>
            <person name="Dunwell J.M."/>
            <person name="Nellist C.F."/>
            <person name="Harrison R.J."/>
        </authorList>
    </citation>
    <scope>NUCLEOTIDE SEQUENCE [LARGE SCALE GENOMIC DNA]</scope>
    <source>
        <strain evidence="9 10">SCRP324</strain>
    </source>
</reference>
<dbReference type="PANTHER" id="PTHR22930:SF85">
    <property type="entry name" value="GH03217P-RELATED"/>
    <property type="match status" value="1"/>
</dbReference>
<keyword evidence="7" id="KW-0539">Nucleus</keyword>
<dbReference type="GO" id="GO:0046872">
    <property type="term" value="F:metal ion binding"/>
    <property type="evidence" value="ECO:0007669"/>
    <property type="project" value="UniProtKB-KW"/>
</dbReference>
<name>A0A6A3H1N6_9STRA</name>
<dbReference type="GO" id="GO:0016787">
    <property type="term" value="F:hydrolase activity"/>
    <property type="evidence" value="ECO:0007669"/>
    <property type="project" value="UniProtKB-KW"/>
</dbReference>
<dbReference type="InterPro" id="IPR027806">
    <property type="entry name" value="HARBI1_dom"/>
</dbReference>
<dbReference type="EMBL" id="QXFU01005810">
    <property type="protein sequence ID" value="KAE8962994.1"/>
    <property type="molecule type" value="Genomic_DNA"/>
</dbReference>
<evidence type="ECO:0000256" key="7">
    <source>
        <dbReference type="ARBA" id="ARBA00023242"/>
    </source>
</evidence>
<dbReference type="PANTHER" id="PTHR22930">
    <property type="match status" value="1"/>
</dbReference>
<evidence type="ECO:0000313" key="9">
    <source>
        <dbReference type="EMBL" id="KAE8962994.1"/>
    </source>
</evidence>
<keyword evidence="5" id="KW-0479">Metal-binding</keyword>
<comment type="cofactor">
    <cofactor evidence="1">
        <name>a divalent metal cation</name>
        <dbReference type="ChEBI" id="CHEBI:60240"/>
    </cofactor>
</comment>
<feature type="domain" description="DDE Tnp4" evidence="8">
    <location>
        <begin position="165"/>
        <end position="323"/>
    </location>
</feature>
<evidence type="ECO:0000256" key="2">
    <source>
        <dbReference type="ARBA" id="ARBA00004123"/>
    </source>
</evidence>